<organism evidence="2 3">
    <name type="scientific">Corynebacterium sanguinis</name>
    <dbReference type="NCBI Taxonomy" id="2594913"/>
    <lineage>
        <taxon>Bacteria</taxon>
        <taxon>Bacillati</taxon>
        <taxon>Actinomycetota</taxon>
        <taxon>Actinomycetes</taxon>
        <taxon>Mycobacteriales</taxon>
        <taxon>Corynebacteriaceae</taxon>
        <taxon>Corynebacterium</taxon>
    </lineage>
</organism>
<reference evidence="2 3" key="1">
    <citation type="submission" date="2018-12" db="EMBL/GenBank/DDBJ databases">
        <title>Corynebacterium sanguinis sp. nov., a clinically-associated and environmental corynebacterium.</title>
        <authorList>
            <person name="Gonzales-Siles L."/>
            <person name="Jaen-Luchoro D."/>
            <person name="Cardew S."/>
            <person name="Inganas E."/>
            <person name="Ohlen M."/>
            <person name="Jensie-Markopolous S."/>
            <person name="Pinyeiro-Iglesias B."/>
            <person name="Molin K."/>
            <person name="Skovbjerg S."/>
            <person name="Svensson-Stadler L."/>
            <person name="Funke G."/>
            <person name="Moore E.R.B."/>
        </authorList>
    </citation>
    <scope>NUCLEOTIDE SEQUENCE [LARGE SCALE GENOMIC DNA]</scope>
    <source>
        <strain evidence="2 3">58734</strain>
    </source>
</reference>
<dbReference type="Proteomes" id="UP000336646">
    <property type="component" value="Unassembled WGS sequence"/>
</dbReference>
<proteinExistence type="predicted"/>
<dbReference type="EMBL" id="RXIR01000001">
    <property type="protein sequence ID" value="TVS30445.1"/>
    <property type="molecule type" value="Genomic_DNA"/>
</dbReference>
<dbReference type="EMBL" id="JACEOR010000259">
    <property type="protein sequence ID" value="MBA4505040.1"/>
    <property type="molecule type" value="Genomic_DNA"/>
</dbReference>
<gene>
    <name evidence="2" type="ORF">EKI59_00830</name>
    <name evidence="1" type="ORF">H0H28_06810</name>
</gene>
<protein>
    <submittedName>
        <fullName evidence="2">DUF4259 domain-containing protein</fullName>
    </submittedName>
</protein>
<dbReference type="InterPro" id="IPR025355">
    <property type="entry name" value="DUF4259"/>
</dbReference>
<name>A0A6C1U281_9CORY</name>
<accession>A0A6C1U281</accession>
<dbReference type="Proteomes" id="UP000580709">
    <property type="component" value="Unassembled WGS sequence"/>
</dbReference>
<reference evidence="1 4" key="2">
    <citation type="submission" date="2020-07" db="EMBL/GenBank/DDBJ databases">
        <authorList>
            <person name="Khare M."/>
        </authorList>
    </citation>
    <scope>NUCLEOTIDE SEQUENCE [LARGE SCALE GENOMIC DNA]</scope>
    <source>
        <strain evidence="1 4">P8776</strain>
    </source>
</reference>
<evidence type="ECO:0000313" key="2">
    <source>
        <dbReference type="EMBL" id="TVS30445.1"/>
    </source>
</evidence>
<dbReference type="GeneID" id="74901031"/>
<keyword evidence="4" id="KW-1185">Reference proteome</keyword>
<evidence type="ECO:0000313" key="1">
    <source>
        <dbReference type="EMBL" id="MBA4505040.1"/>
    </source>
</evidence>
<evidence type="ECO:0000313" key="4">
    <source>
        <dbReference type="Proteomes" id="UP000580709"/>
    </source>
</evidence>
<comment type="caution">
    <text evidence="2">The sequence shown here is derived from an EMBL/GenBank/DDBJ whole genome shotgun (WGS) entry which is preliminary data.</text>
</comment>
<dbReference type="Pfam" id="PF14078">
    <property type="entry name" value="DUF4259"/>
    <property type="match status" value="1"/>
</dbReference>
<sequence length="119" mass="12654">MSAWDKDIFSREENVDFLDELSELDPDDVAESVRDAVLLAANADSATEEEIANGLAAATIAAIWSGAPFSAGEIVDSYPFIRSASAEIDEKLAEAAVSVLEAAETEDDQDVDPFVEALS</sequence>
<dbReference type="OrthoDB" id="4427749at2"/>
<evidence type="ECO:0000313" key="3">
    <source>
        <dbReference type="Proteomes" id="UP000336646"/>
    </source>
</evidence>
<dbReference type="RefSeq" id="WP_136652961.1">
    <property type="nucleotide sequence ID" value="NZ_CP038157.1"/>
</dbReference>
<dbReference type="AlphaFoldDB" id="A0A6C1U281"/>